<dbReference type="InterPro" id="IPR028150">
    <property type="entry name" value="Lustrin_cystein"/>
</dbReference>
<reference evidence="4" key="3">
    <citation type="submission" date="2019-08" db="EMBL/GenBank/DDBJ databases">
        <authorList>
            <consortium name="Photinus pyralis genome working group"/>
            <person name="Fallon T.R."/>
            <person name="Sander Lower S.E."/>
            <person name="Weng J.-K."/>
        </authorList>
    </citation>
    <scope>NUCLEOTIDE SEQUENCE</scope>
    <source>
        <strain evidence="4">1611_PpyrPB1</strain>
        <tissue evidence="4">Whole body</tissue>
    </source>
</reference>
<dbReference type="Proteomes" id="UP000327044">
    <property type="component" value="Unassembled WGS sequence"/>
</dbReference>
<dbReference type="SUPFAM" id="SSF57262">
    <property type="entry name" value="Leech antihemostatic proteins"/>
    <property type="match status" value="1"/>
</dbReference>
<dbReference type="Gene3D" id="2.10.22.10">
    <property type="entry name" value="Antistasin, domain 1"/>
    <property type="match status" value="2"/>
</dbReference>
<keyword evidence="5" id="KW-1185">Reference proteome</keyword>
<feature type="signal peptide" evidence="1">
    <location>
        <begin position="1"/>
        <end position="16"/>
    </location>
</feature>
<feature type="chain" id="PRO_5036312604" description="Antistasin-like domain-containing protein" evidence="1">
    <location>
        <begin position="17"/>
        <end position="274"/>
    </location>
</feature>
<dbReference type="AlphaFoldDB" id="A0A1Y1NLI1"/>
<organism evidence="3">
    <name type="scientific">Photinus pyralis</name>
    <name type="common">Common eastern firefly</name>
    <name type="synonym">Lampyris pyralis</name>
    <dbReference type="NCBI Taxonomy" id="7054"/>
    <lineage>
        <taxon>Eukaryota</taxon>
        <taxon>Metazoa</taxon>
        <taxon>Ecdysozoa</taxon>
        <taxon>Arthropoda</taxon>
        <taxon>Hexapoda</taxon>
        <taxon>Insecta</taxon>
        <taxon>Pterygota</taxon>
        <taxon>Neoptera</taxon>
        <taxon>Endopterygota</taxon>
        <taxon>Coleoptera</taxon>
        <taxon>Polyphaga</taxon>
        <taxon>Elateriformia</taxon>
        <taxon>Elateroidea</taxon>
        <taxon>Lampyridae</taxon>
        <taxon>Lampyrinae</taxon>
        <taxon>Photinus</taxon>
    </lineage>
</organism>
<feature type="domain" description="Antistasin-like" evidence="2">
    <location>
        <begin position="29"/>
        <end position="54"/>
    </location>
</feature>
<dbReference type="EMBL" id="GEZM01002878">
    <property type="protein sequence ID" value="JAV97096.1"/>
    <property type="molecule type" value="Transcribed_RNA"/>
</dbReference>
<dbReference type="InterPro" id="IPR011061">
    <property type="entry name" value="Hirudin/antistatin"/>
</dbReference>
<gene>
    <name evidence="4" type="ORF">PPYR_00957</name>
</gene>
<feature type="domain" description="Antistasin-like" evidence="2">
    <location>
        <begin position="91"/>
        <end position="117"/>
    </location>
</feature>
<evidence type="ECO:0000259" key="2">
    <source>
        <dbReference type="PROSITE" id="PS51252"/>
    </source>
</evidence>
<evidence type="ECO:0000313" key="5">
    <source>
        <dbReference type="Proteomes" id="UP000327044"/>
    </source>
</evidence>
<dbReference type="Pfam" id="PF02822">
    <property type="entry name" value="Antistasin"/>
    <property type="match status" value="2"/>
</dbReference>
<dbReference type="InParanoid" id="A0A1Y1NLI1"/>
<dbReference type="PROSITE" id="PS51252">
    <property type="entry name" value="ANTISTASIN"/>
    <property type="match status" value="3"/>
</dbReference>
<evidence type="ECO:0000313" key="4">
    <source>
        <dbReference type="EMBL" id="KAB0803987.1"/>
    </source>
</evidence>
<reference evidence="3" key="1">
    <citation type="journal article" date="2016" name="Sci. Rep.">
        <title>Molecular characterization of firefly nuptial gifts: a multi-omics approach sheds light on postcopulatory sexual selection.</title>
        <authorList>
            <person name="Al-Wathiqui N."/>
            <person name="Fallon T.R."/>
            <person name="South A."/>
            <person name="Weng J.K."/>
            <person name="Lewis S.M."/>
        </authorList>
    </citation>
    <scope>NUCLEOTIDE SEQUENCE</scope>
</reference>
<proteinExistence type="predicted"/>
<evidence type="ECO:0000256" key="1">
    <source>
        <dbReference type="SAM" id="SignalP"/>
    </source>
</evidence>
<dbReference type="InterPro" id="IPR004094">
    <property type="entry name" value="Antistasin-like"/>
</dbReference>
<dbReference type="GO" id="GO:0004867">
    <property type="term" value="F:serine-type endopeptidase inhibitor activity"/>
    <property type="evidence" value="ECO:0007669"/>
    <property type="project" value="InterPro"/>
</dbReference>
<reference evidence="4 5" key="2">
    <citation type="journal article" date="2018" name="Elife">
        <title>Firefly genomes illuminate parallel origins of bioluminescence in beetles.</title>
        <authorList>
            <person name="Fallon T.R."/>
            <person name="Lower S.E."/>
            <person name="Chang C.H."/>
            <person name="Bessho-Uehara M."/>
            <person name="Martin G.J."/>
            <person name="Bewick A.J."/>
            <person name="Behringer M."/>
            <person name="Debat H.J."/>
            <person name="Wong I."/>
            <person name="Day J.C."/>
            <person name="Suvorov A."/>
            <person name="Silva C.J."/>
            <person name="Stanger-Hall K.F."/>
            <person name="Hall D.W."/>
            <person name="Schmitz R.J."/>
            <person name="Nelson D.R."/>
            <person name="Lewis S.M."/>
            <person name="Shigenobu S."/>
            <person name="Bybee S.M."/>
            <person name="Larracuente A.M."/>
            <person name="Oba Y."/>
            <person name="Weng J.K."/>
        </authorList>
    </citation>
    <scope>NUCLEOTIDE SEQUENCE [LARGE SCALE GENOMIC DNA]</scope>
    <source>
        <strain evidence="4">1611_PpyrPB1</strain>
        <tissue evidence="4">Whole body</tissue>
    </source>
</reference>
<name>A0A1Y1NLI1_PHOPY</name>
<accession>A0A1Y1NLI1</accession>
<dbReference type="EMBL" id="VVIM01000001">
    <property type="protein sequence ID" value="KAB0803987.1"/>
    <property type="molecule type" value="Genomic_DNA"/>
</dbReference>
<evidence type="ECO:0000313" key="3">
    <source>
        <dbReference type="EMBL" id="JAV97096.1"/>
    </source>
</evidence>
<protein>
    <recommendedName>
        <fullName evidence="2">Antistasin-like domain-containing protein</fullName>
    </recommendedName>
</protein>
<feature type="domain" description="Antistasin-like" evidence="2">
    <location>
        <begin position="160"/>
        <end position="187"/>
    </location>
</feature>
<keyword evidence="1" id="KW-0732">Signal</keyword>
<sequence>MYFFAVLIFHFTYVPSQSDGYIFPIGFTCNQSRCDEYCPYGYKTDVIGCRTCTCDNPCAGKQCEPYQQCDVDHWTCHGNTYYFSLMCRASCPLHECKPQDCPYGHEKDEMGCKGCGCMNPCKYQRCGPGEVCVAEEMCSEGPRGIKLKCLRANATGTKQCEELPCHSTTYCQFGFAVDSDNCPTCTCITNLCSRVVCPLFHYCTARYPSCRSPPCPAPSPKCKPICPKGTEILVGMNDFPVECNDDEWICPKKYDCLRVNDLSTSYCCKPLEEQ</sequence>
<dbReference type="Pfam" id="PF14625">
    <property type="entry name" value="Lustrin_cystein"/>
    <property type="match status" value="1"/>
</dbReference>